<evidence type="ECO:0000256" key="8">
    <source>
        <dbReference type="SAM" id="MobiDB-lite"/>
    </source>
</evidence>
<evidence type="ECO:0000256" key="6">
    <source>
        <dbReference type="PROSITE-ProRule" id="PRU00552"/>
    </source>
</evidence>
<evidence type="ECO:0000259" key="9">
    <source>
        <dbReference type="PROSITE" id="PS51192"/>
    </source>
</evidence>
<comment type="caution">
    <text evidence="12">The sequence shown here is derived from an EMBL/GenBank/DDBJ whole genome shotgun (WGS) entry which is preliminary data.</text>
</comment>
<dbReference type="CDD" id="cd00268">
    <property type="entry name" value="DEADc"/>
    <property type="match status" value="1"/>
</dbReference>
<dbReference type="Pfam" id="PF00270">
    <property type="entry name" value="DEAD"/>
    <property type="match status" value="1"/>
</dbReference>
<dbReference type="PROSITE" id="PS00039">
    <property type="entry name" value="DEAD_ATP_HELICASE"/>
    <property type="match status" value="1"/>
</dbReference>
<dbReference type="InterPro" id="IPR011545">
    <property type="entry name" value="DEAD/DEAH_box_helicase_dom"/>
</dbReference>
<keyword evidence="4 7" id="KW-0067">ATP-binding</keyword>
<keyword evidence="3 7" id="KW-0347">Helicase</keyword>
<accession>A0ABV4AHY2</accession>
<evidence type="ECO:0000256" key="2">
    <source>
        <dbReference type="ARBA" id="ARBA00022801"/>
    </source>
</evidence>
<dbReference type="PANTHER" id="PTHR47959">
    <property type="entry name" value="ATP-DEPENDENT RNA HELICASE RHLE-RELATED"/>
    <property type="match status" value="1"/>
</dbReference>
<dbReference type="PANTHER" id="PTHR47959:SF3">
    <property type="entry name" value="ATP-DEPENDENT RNA HELICASE SRMB"/>
    <property type="match status" value="1"/>
</dbReference>
<keyword evidence="1 7" id="KW-0547">Nucleotide-binding</keyword>
<dbReference type="InterPro" id="IPR027417">
    <property type="entry name" value="P-loop_NTPase"/>
</dbReference>
<evidence type="ECO:0000259" key="10">
    <source>
        <dbReference type="PROSITE" id="PS51194"/>
    </source>
</evidence>
<evidence type="ECO:0000313" key="13">
    <source>
        <dbReference type="Proteomes" id="UP001562065"/>
    </source>
</evidence>
<dbReference type="InterPro" id="IPR014014">
    <property type="entry name" value="RNA_helicase_DEAD_Q_motif"/>
</dbReference>
<dbReference type="CDD" id="cd18787">
    <property type="entry name" value="SF2_C_DEAD"/>
    <property type="match status" value="1"/>
</dbReference>
<evidence type="ECO:0000256" key="5">
    <source>
        <dbReference type="ARBA" id="ARBA00038437"/>
    </source>
</evidence>
<dbReference type="InterPro" id="IPR044742">
    <property type="entry name" value="DEAD/DEAH_RhlB"/>
</dbReference>
<evidence type="ECO:0000256" key="4">
    <source>
        <dbReference type="ARBA" id="ARBA00022840"/>
    </source>
</evidence>
<evidence type="ECO:0000256" key="7">
    <source>
        <dbReference type="RuleBase" id="RU000492"/>
    </source>
</evidence>
<evidence type="ECO:0000256" key="1">
    <source>
        <dbReference type="ARBA" id="ARBA00022741"/>
    </source>
</evidence>
<evidence type="ECO:0000259" key="11">
    <source>
        <dbReference type="PROSITE" id="PS51195"/>
    </source>
</evidence>
<sequence length="506" mass="55192">MFQQLPLHERLLRAVEQLGYQAPTPVQAEAIPAALNGRDLRVTAQTGSGKTAAFLLPLLDRLVRHPDHRKGARVLILAPTRELARQIAKSVEQLTPFTFVSAEAIIGGEDFKVQAARMRRNPDILIGTPGRLLEHLESGTLELGDVEALVLDEADRMLDMGFKDDVLRLAQACPDSRQTLLFSATPGGDGLAQVVAAVLRDPQELVINSVRDMQTSIRQQIITVDDLGHKERVLRWLLANEPYDKVIVFTNTREQADRLAGVLRSQFEKIYVLHGEKDHKERKQIMDRFRNGDLRVLVATDVAARGIDIDGLDLVINFDMPRSGDDYLHRVGRTGRQGRDGVAISLVAAHEWNLMASIQRYLRQQFEARVIEAFPGKFQGPKKLKASGKAAGSKKKKLKKKDAAKSAAKGSGKAPAKTAAKAPAKSGARSSTPRPAAAAEGAAAKPAARPRRPAAEAGNDAPRRSADSAAPKRDKPAGNRPRRPVAADTQSGYALPKKKKNPPPLD</sequence>
<feature type="domain" description="DEAD-box RNA helicase Q" evidence="11">
    <location>
        <begin position="1"/>
        <end position="28"/>
    </location>
</feature>
<dbReference type="EMBL" id="JBGCUO010000001">
    <property type="protein sequence ID" value="MEY1661260.1"/>
    <property type="molecule type" value="Genomic_DNA"/>
</dbReference>
<keyword evidence="2 7" id="KW-0378">Hydrolase</keyword>
<dbReference type="PROSITE" id="PS51194">
    <property type="entry name" value="HELICASE_CTER"/>
    <property type="match status" value="1"/>
</dbReference>
<protein>
    <submittedName>
        <fullName evidence="12">DEAD/DEAH box helicase</fullName>
        <ecNumber evidence="12">3.6.4.-</ecNumber>
    </submittedName>
</protein>
<feature type="short sequence motif" description="Q motif" evidence="6">
    <location>
        <begin position="1"/>
        <end position="28"/>
    </location>
</feature>
<dbReference type="Proteomes" id="UP001562065">
    <property type="component" value="Unassembled WGS sequence"/>
</dbReference>
<dbReference type="RefSeq" id="WP_369454512.1">
    <property type="nucleotide sequence ID" value="NZ_JBGCUO010000001.1"/>
</dbReference>
<dbReference type="EC" id="3.6.4.-" evidence="12"/>
<comment type="similarity">
    <text evidence="5 7">Belongs to the DEAD box helicase family.</text>
</comment>
<feature type="compositionally biased region" description="Basic residues" evidence="8">
    <location>
        <begin position="496"/>
        <end position="506"/>
    </location>
</feature>
<gene>
    <name evidence="12" type="ORF">AB5I84_03760</name>
</gene>
<feature type="compositionally biased region" description="Basic and acidic residues" evidence="8">
    <location>
        <begin position="461"/>
        <end position="477"/>
    </location>
</feature>
<dbReference type="InterPro" id="IPR000629">
    <property type="entry name" value="RNA-helicase_DEAD-box_CS"/>
</dbReference>
<feature type="domain" description="Helicase ATP-binding" evidence="9">
    <location>
        <begin position="31"/>
        <end position="204"/>
    </location>
</feature>
<dbReference type="GO" id="GO:0016787">
    <property type="term" value="F:hydrolase activity"/>
    <property type="evidence" value="ECO:0007669"/>
    <property type="project" value="UniProtKB-KW"/>
</dbReference>
<dbReference type="InterPro" id="IPR014001">
    <property type="entry name" value="Helicase_ATP-bd"/>
</dbReference>
<reference evidence="12 13" key="1">
    <citation type="submission" date="2024-07" db="EMBL/GenBank/DDBJ databases">
        <authorList>
            <person name="Ren Q."/>
        </authorList>
    </citation>
    <scope>NUCLEOTIDE SEQUENCE [LARGE SCALE GENOMIC DNA]</scope>
    <source>
        <strain evidence="12 13">REN37</strain>
    </source>
</reference>
<keyword evidence="13" id="KW-1185">Reference proteome</keyword>
<dbReference type="GO" id="GO:0004386">
    <property type="term" value="F:helicase activity"/>
    <property type="evidence" value="ECO:0007669"/>
    <property type="project" value="UniProtKB-KW"/>
</dbReference>
<organism evidence="12 13">
    <name type="scientific">Isoalcanivorax beigongshangi</name>
    <dbReference type="NCBI Taxonomy" id="3238810"/>
    <lineage>
        <taxon>Bacteria</taxon>
        <taxon>Pseudomonadati</taxon>
        <taxon>Pseudomonadota</taxon>
        <taxon>Gammaproteobacteria</taxon>
        <taxon>Oceanospirillales</taxon>
        <taxon>Alcanivoracaceae</taxon>
        <taxon>Isoalcanivorax</taxon>
    </lineage>
</organism>
<name>A0ABV4AHY2_9GAMM</name>
<feature type="compositionally biased region" description="Basic residues" evidence="8">
    <location>
        <begin position="380"/>
        <end position="402"/>
    </location>
</feature>
<feature type="compositionally biased region" description="Low complexity" evidence="8">
    <location>
        <begin position="405"/>
        <end position="447"/>
    </location>
</feature>
<dbReference type="Pfam" id="PF00271">
    <property type="entry name" value="Helicase_C"/>
    <property type="match status" value="1"/>
</dbReference>
<dbReference type="SMART" id="SM00490">
    <property type="entry name" value="HELICc"/>
    <property type="match status" value="1"/>
</dbReference>
<evidence type="ECO:0000256" key="3">
    <source>
        <dbReference type="ARBA" id="ARBA00022806"/>
    </source>
</evidence>
<dbReference type="SUPFAM" id="SSF52540">
    <property type="entry name" value="P-loop containing nucleoside triphosphate hydrolases"/>
    <property type="match status" value="1"/>
</dbReference>
<evidence type="ECO:0000313" key="12">
    <source>
        <dbReference type="EMBL" id="MEY1661260.1"/>
    </source>
</evidence>
<dbReference type="InterPro" id="IPR050079">
    <property type="entry name" value="DEAD_box_RNA_helicase"/>
</dbReference>
<dbReference type="SMART" id="SM00487">
    <property type="entry name" value="DEXDc"/>
    <property type="match status" value="1"/>
</dbReference>
<dbReference type="PROSITE" id="PS51192">
    <property type="entry name" value="HELICASE_ATP_BIND_1"/>
    <property type="match status" value="1"/>
</dbReference>
<proteinExistence type="inferred from homology"/>
<feature type="region of interest" description="Disordered" evidence="8">
    <location>
        <begin position="379"/>
        <end position="506"/>
    </location>
</feature>
<feature type="domain" description="Helicase C-terminal" evidence="10">
    <location>
        <begin position="233"/>
        <end position="382"/>
    </location>
</feature>
<dbReference type="Gene3D" id="3.40.50.300">
    <property type="entry name" value="P-loop containing nucleotide triphosphate hydrolases"/>
    <property type="match status" value="2"/>
</dbReference>
<dbReference type="InterPro" id="IPR001650">
    <property type="entry name" value="Helicase_C-like"/>
</dbReference>
<dbReference type="PROSITE" id="PS51195">
    <property type="entry name" value="Q_MOTIF"/>
    <property type="match status" value="1"/>
</dbReference>